<feature type="region of interest" description="Disordered" evidence="5">
    <location>
        <begin position="337"/>
        <end position="390"/>
    </location>
</feature>
<evidence type="ECO:0000256" key="4">
    <source>
        <dbReference type="ARBA" id="ARBA00023136"/>
    </source>
</evidence>
<reference evidence="8 9" key="1">
    <citation type="submission" date="2016-11" db="EMBL/GenBank/DDBJ databases">
        <authorList>
            <person name="Jaros S."/>
            <person name="Januszkiewicz K."/>
            <person name="Wedrychowicz H."/>
        </authorList>
    </citation>
    <scope>NUCLEOTIDE SEQUENCE [LARGE SCALE GENOMIC DNA]</scope>
    <source>
        <strain evidence="8 9">DSM 44523</strain>
    </source>
</reference>
<feature type="transmembrane region" description="Helical" evidence="6">
    <location>
        <begin position="6"/>
        <end position="29"/>
    </location>
</feature>
<dbReference type="RefSeq" id="WP_073480554.1">
    <property type="nucleotide sequence ID" value="NZ_FQVN01000002.1"/>
</dbReference>
<dbReference type="Proteomes" id="UP000184501">
    <property type="component" value="Unassembled WGS sequence"/>
</dbReference>
<dbReference type="PANTHER" id="PTHR30566:SF25">
    <property type="entry name" value="INNER MEMBRANE PROTEIN"/>
    <property type="match status" value="1"/>
</dbReference>
<evidence type="ECO:0000256" key="5">
    <source>
        <dbReference type="SAM" id="MobiDB-lite"/>
    </source>
</evidence>
<protein>
    <submittedName>
        <fullName evidence="8">Mechanosensitive ion channel</fullName>
    </submittedName>
</protein>
<keyword evidence="3 6" id="KW-1133">Transmembrane helix</keyword>
<dbReference type="Pfam" id="PF00924">
    <property type="entry name" value="MS_channel_2nd"/>
    <property type="match status" value="1"/>
</dbReference>
<accession>A0A1M4Y8B2</accession>
<feature type="transmembrane region" description="Helical" evidence="6">
    <location>
        <begin position="161"/>
        <end position="185"/>
    </location>
</feature>
<dbReference type="AlphaFoldDB" id="A0A1M4Y8B2"/>
<evidence type="ECO:0000256" key="6">
    <source>
        <dbReference type="SAM" id="Phobius"/>
    </source>
</evidence>
<dbReference type="GO" id="GO:0055085">
    <property type="term" value="P:transmembrane transport"/>
    <property type="evidence" value="ECO:0007669"/>
    <property type="project" value="InterPro"/>
</dbReference>
<evidence type="ECO:0000259" key="7">
    <source>
        <dbReference type="Pfam" id="PF00924"/>
    </source>
</evidence>
<feature type="compositionally biased region" description="Basic and acidic residues" evidence="5">
    <location>
        <begin position="366"/>
        <end position="382"/>
    </location>
</feature>
<evidence type="ECO:0000256" key="2">
    <source>
        <dbReference type="ARBA" id="ARBA00022692"/>
    </source>
</evidence>
<dbReference type="InterPro" id="IPR006685">
    <property type="entry name" value="MscS_channel_2nd"/>
</dbReference>
<keyword evidence="2 6" id="KW-0812">Transmembrane</keyword>
<dbReference type="InterPro" id="IPR010920">
    <property type="entry name" value="LSM_dom_sf"/>
</dbReference>
<feature type="domain" description="Mechanosensitive ion channel MscS" evidence="7">
    <location>
        <begin position="179"/>
        <end position="245"/>
    </location>
</feature>
<dbReference type="Gene3D" id="2.30.30.60">
    <property type="match status" value="1"/>
</dbReference>
<feature type="compositionally biased region" description="Low complexity" evidence="5">
    <location>
        <begin position="341"/>
        <end position="365"/>
    </location>
</feature>
<evidence type="ECO:0000256" key="3">
    <source>
        <dbReference type="ARBA" id="ARBA00022989"/>
    </source>
</evidence>
<dbReference type="SUPFAM" id="SSF50182">
    <property type="entry name" value="Sm-like ribonucleoproteins"/>
    <property type="match status" value="1"/>
</dbReference>
<feature type="transmembrane region" description="Helical" evidence="6">
    <location>
        <begin position="82"/>
        <end position="109"/>
    </location>
</feature>
<feature type="transmembrane region" description="Helical" evidence="6">
    <location>
        <begin position="56"/>
        <end position="76"/>
    </location>
</feature>
<organism evidence="8 9">
    <name type="scientific">Streptoalloteichus hindustanus</name>
    <dbReference type="NCBI Taxonomy" id="2017"/>
    <lineage>
        <taxon>Bacteria</taxon>
        <taxon>Bacillati</taxon>
        <taxon>Actinomycetota</taxon>
        <taxon>Actinomycetes</taxon>
        <taxon>Pseudonocardiales</taxon>
        <taxon>Pseudonocardiaceae</taxon>
        <taxon>Streptoalloteichus</taxon>
    </lineage>
</organism>
<keyword evidence="4 6" id="KW-0472">Membrane</keyword>
<dbReference type="InterPro" id="IPR023408">
    <property type="entry name" value="MscS_beta-dom_sf"/>
</dbReference>
<dbReference type="EMBL" id="FQVN01000002">
    <property type="protein sequence ID" value="SHF01920.1"/>
    <property type="molecule type" value="Genomic_DNA"/>
</dbReference>
<keyword evidence="9" id="KW-1185">Reference proteome</keyword>
<evidence type="ECO:0000313" key="8">
    <source>
        <dbReference type="EMBL" id="SHF01920.1"/>
    </source>
</evidence>
<dbReference type="GO" id="GO:0016020">
    <property type="term" value="C:membrane"/>
    <property type="evidence" value="ECO:0007669"/>
    <property type="project" value="UniProtKB-SubCell"/>
</dbReference>
<evidence type="ECO:0000256" key="1">
    <source>
        <dbReference type="ARBA" id="ARBA00004370"/>
    </source>
</evidence>
<dbReference type="Gene3D" id="1.10.287.1260">
    <property type="match status" value="1"/>
</dbReference>
<sequence length="390" mass="42217">MSARWQDLVVLVALVVASALVALAAVALLHRVLRRIGRRAELVAELAARAYRPGQVLAVALAVHLVLLGGTTTGAWRDPLLHALLLVSIGATAWLVAALLMVVEDVALARIRTDVRDNRHARRMHTQITLIRRVTVVVVAVLAGGTMLVTFPSARAAGTTLLASASVIGAIAALAAQSLLGNVFAGMQIAFSDAIRLDDVVVVEGQWGRIEDITLTYVVVHVWDDRRLILPTSYFMKTPFENWTRRESALLGTVEIDLDWTAPVAAMRDELRRVAEGTDLWDGRVCVLQVTEATHALVRVRALVSAADGPTLWDLRCLVREGLVDWLRREHPDSLPRVRVAAPDRPSRSDSAAAPTPPAAASGSDGDARVFGETADGERREQTFSGPHRS</sequence>
<comment type="subcellular location">
    <subcellularLocation>
        <location evidence="1">Membrane</location>
    </subcellularLocation>
</comment>
<feature type="transmembrane region" description="Helical" evidence="6">
    <location>
        <begin position="130"/>
        <end position="149"/>
    </location>
</feature>
<name>A0A1M4Y8B2_STRHI</name>
<dbReference type="PANTHER" id="PTHR30566">
    <property type="entry name" value="YNAI-RELATED MECHANOSENSITIVE ION CHANNEL"/>
    <property type="match status" value="1"/>
</dbReference>
<gene>
    <name evidence="8" type="ORF">SAMN05444320_102273</name>
</gene>
<dbReference type="STRING" id="2017.SAMN05444320_102273"/>
<proteinExistence type="predicted"/>
<evidence type="ECO:0000313" key="9">
    <source>
        <dbReference type="Proteomes" id="UP000184501"/>
    </source>
</evidence>